<dbReference type="EMBL" id="JAZAVK010000025">
    <property type="protein sequence ID" value="KAK7429857.1"/>
    <property type="molecule type" value="Genomic_DNA"/>
</dbReference>
<name>A0ABR1IAQ3_9HYPO</name>
<keyword evidence="3" id="KW-1185">Reference proteome</keyword>
<comment type="caution">
    <text evidence="2">The sequence shown here is derived from an EMBL/GenBank/DDBJ whole genome shotgun (WGS) entry which is preliminary data.</text>
</comment>
<evidence type="ECO:0000313" key="3">
    <source>
        <dbReference type="Proteomes" id="UP001498421"/>
    </source>
</evidence>
<evidence type="ECO:0000259" key="1">
    <source>
        <dbReference type="Pfam" id="PF20516"/>
    </source>
</evidence>
<organism evidence="2 3">
    <name type="scientific">Neonectria magnoliae</name>
    <dbReference type="NCBI Taxonomy" id="2732573"/>
    <lineage>
        <taxon>Eukaryota</taxon>
        <taxon>Fungi</taxon>
        <taxon>Dikarya</taxon>
        <taxon>Ascomycota</taxon>
        <taxon>Pezizomycotina</taxon>
        <taxon>Sordariomycetes</taxon>
        <taxon>Hypocreomycetidae</taxon>
        <taxon>Hypocreales</taxon>
        <taxon>Nectriaceae</taxon>
        <taxon>Neonectria</taxon>
    </lineage>
</organism>
<protein>
    <recommendedName>
        <fullName evidence="1">PD-(D/E)XK nuclease-like domain-containing protein</fullName>
    </recommendedName>
</protein>
<dbReference type="Proteomes" id="UP001498421">
    <property type="component" value="Unassembled WGS sequence"/>
</dbReference>
<evidence type="ECO:0000313" key="2">
    <source>
        <dbReference type="EMBL" id="KAK7429857.1"/>
    </source>
</evidence>
<dbReference type="InterPro" id="IPR046797">
    <property type="entry name" value="PDDEXK_12"/>
</dbReference>
<gene>
    <name evidence="2" type="ORF">QQZ08_003702</name>
</gene>
<reference evidence="2 3" key="1">
    <citation type="journal article" date="2025" name="Microbiol. Resour. Announc.">
        <title>Draft genome sequences for Neonectria magnoliae and Neonectria punicea, canker pathogens of Liriodendron tulipifera and Acer saccharum in West Virginia.</title>
        <authorList>
            <person name="Petronek H.M."/>
            <person name="Kasson M.T."/>
            <person name="Metheny A.M."/>
            <person name="Stauder C.M."/>
            <person name="Lovett B."/>
            <person name="Lynch S.C."/>
            <person name="Garnas J.R."/>
            <person name="Kasson L.R."/>
            <person name="Stajich J.E."/>
        </authorList>
    </citation>
    <scope>NUCLEOTIDE SEQUENCE [LARGE SCALE GENOMIC DNA]</scope>
    <source>
        <strain evidence="2 3">NRRL 64651</strain>
    </source>
</reference>
<sequence>MSRLAAEARKCHNQMQDDAGWNMMVHYPMLREALCSEPRQVSQSKTVDFSLCLRPEYDMFPDSPIDAIRRLRQTLSSNAINHTDFAPLRNHPMAVSVETKRARTSAVGTWHAA</sequence>
<feature type="domain" description="PD-(D/E)XK nuclease-like" evidence="1">
    <location>
        <begin position="2"/>
        <end position="113"/>
    </location>
</feature>
<accession>A0ABR1IAQ3</accession>
<proteinExistence type="predicted"/>
<dbReference type="Pfam" id="PF20516">
    <property type="entry name" value="PDDEXK_12"/>
    <property type="match status" value="1"/>
</dbReference>